<reference evidence="2" key="1">
    <citation type="submission" date="2018-11" db="EMBL/GenBank/DDBJ databases">
        <title>A distinct lineage of giant viruses engineers rhodopsin photosystems in predatory marine eukaryotes.</title>
        <authorList>
            <person name="Needham D.M."/>
            <person name="Yoshizawa S."/>
            <person name="Hosaka T."/>
            <person name="Poirier C."/>
            <person name="Choi C.-J."/>
            <person name="Hehenberger E."/>
            <person name="Irwin N.A.T."/>
            <person name="Wilken S."/>
            <person name="Yung C.-M."/>
            <person name="Bachy C."/>
            <person name="Kurihara R."/>
            <person name="Nakajima Y."/>
            <person name="Kojima K."/>
            <person name="Kimura-Someya T."/>
            <person name="Leonard G."/>
            <person name="Malmstrom R.R."/>
            <person name="Mende D."/>
            <person name="Olson D.K."/>
            <person name="Sudo Y."/>
            <person name="Sudek S."/>
            <person name="Richards T.A."/>
            <person name="DeLong E.F."/>
            <person name="Keeling P.J."/>
            <person name="Santoro A.E."/>
            <person name="Shirouzu M."/>
            <person name="Iwasaki W."/>
            <person name="Worden A.Z."/>
        </authorList>
    </citation>
    <scope>NUCLEOTIDE SEQUENCE</scope>
</reference>
<name>A0A5B8IEG9_9VIRU</name>
<feature type="coiled-coil region" evidence="1">
    <location>
        <begin position="113"/>
        <end position="148"/>
    </location>
</feature>
<gene>
    <name evidence="2" type="ORF">7_44</name>
</gene>
<accession>A0A5B8IEG9</accession>
<protein>
    <submittedName>
        <fullName evidence="2">Uncharacterized protein</fullName>
    </submittedName>
</protein>
<dbReference type="EMBL" id="MK250091">
    <property type="protein sequence ID" value="QDY52396.1"/>
    <property type="molecule type" value="Genomic_DNA"/>
</dbReference>
<sequence length="231" mass="27248">MRVSSFMHEITACEVTFESPNGLDEISLQIIEPGRDSKWRDFSLIRTNKLHEVFKSFPKGLHQQLYELQGTFRYYTIEDEDLIYLLDWFTYVVSPSEYAIWEESQELRFWELIREYEEKLDREIASKLKEEEEEKRNSELCQEDHQKEIQSRIQEILFQQEQDLIGMDDESAAQRRIQDSGKIDALYKELGIKNPRGGKTWSECLNLGPEIGEDLAYLWALESEAGHGLII</sequence>
<keyword evidence="1" id="KW-0175">Coiled coil</keyword>
<organism evidence="2">
    <name type="scientific">Mimiviridae sp. ChoanoV1</name>
    <dbReference type="NCBI Taxonomy" id="2596887"/>
    <lineage>
        <taxon>Viruses</taxon>
        <taxon>Varidnaviria</taxon>
        <taxon>Bamfordvirae</taxon>
        <taxon>Nucleocytoviricota</taxon>
        <taxon>Megaviricetes</taxon>
        <taxon>Imitervirales</taxon>
        <taxon>Schizomimiviridae</taxon>
    </lineage>
</organism>
<evidence type="ECO:0000256" key="1">
    <source>
        <dbReference type="SAM" id="Coils"/>
    </source>
</evidence>
<evidence type="ECO:0000313" key="2">
    <source>
        <dbReference type="EMBL" id="QDY52396.1"/>
    </source>
</evidence>
<proteinExistence type="predicted"/>